<dbReference type="RefSeq" id="WP_271087919.1">
    <property type="nucleotide sequence ID" value="NZ_JAPJZH010000002.1"/>
</dbReference>
<feature type="transmembrane region" description="Helical" evidence="8">
    <location>
        <begin position="208"/>
        <end position="229"/>
    </location>
</feature>
<keyword evidence="4" id="KW-1003">Cell membrane</keyword>
<evidence type="ECO:0000256" key="7">
    <source>
        <dbReference type="ARBA" id="ARBA00023136"/>
    </source>
</evidence>
<dbReference type="PROSITE" id="PS50928">
    <property type="entry name" value="ABC_TM1"/>
    <property type="match status" value="1"/>
</dbReference>
<accession>A0ABT4VIG4</accession>
<feature type="transmembrane region" description="Helical" evidence="8">
    <location>
        <begin position="103"/>
        <end position="124"/>
    </location>
</feature>
<reference evidence="10" key="1">
    <citation type="submission" date="2022-11" db="EMBL/GenBank/DDBJ databases">
        <title>Hoeflea poritis sp. nov., isolated from scleractinian coral Porites lutea.</title>
        <authorList>
            <person name="Zhang G."/>
            <person name="Wei Q."/>
            <person name="Cai L."/>
        </authorList>
    </citation>
    <scope>NUCLEOTIDE SEQUENCE</scope>
    <source>
        <strain evidence="10">E7-10</strain>
    </source>
</reference>
<evidence type="ECO:0000256" key="6">
    <source>
        <dbReference type="ARBA" id="ARBA00022989"/>
    </source>
</evidence>
<feature type="transmembrane region" description="Helical" evidence="8">
    <location>
        <begin position="164"/>
        <end position="187"/>
    </location>
</feature>
<organism evidence="10 11">
    <name type="scientific">Hoeflea poritis</name>
    <dbReference type="NCBI Taxonomy" id="2993659"/>
    <lineage>
        <taxon>Bacteria</taxon>
        <taxon>Pseudomonadati</taxon>
        <taxon>Pseudomonadota</taxon>
        <taxon>Alphaproteobacteria</taxon>
        <taxon>Hyphomicrobiales</taxon>
        <taxon>Rhizobiaceae</taxon>
        <taxon>Hoeflea</taxon>
    </lineage>
</organism>
<dbReference type="InterPro" id="IPR035906">
    <property type="entry name" value="MetI-like_sf"/>
</dbReference>
<evidence type="ECO:0000256" key="3">
    <source>
        <dbReference type="ARBA" id="ARBA00022448"/>
    </source>
</evidence>
<dbReference type="SUPFAM" id="SSF161098">
    <property type="entry name" value="MetI-like"/>
    <property type="match status" value="1"/>
</dbReference>
<keyword evidence="11" id="KW-1185">Reference proteome</keyword>
<proteinExistence type="inferred from homology"/>
<feature type="transmembrane region" description="Helical" evidence="8">
    <location>
        <begin position="307"/>
        <end position="326"/>
    </location>
</feature>
<keyword evidence="6 8" id="KW-1133">Transmembrane helix</keyword>
<evidence type="ECO:0000256" key="1">
    <source>
        <dbReference type="ARBA" id="ARBA00004429"/>
    </source>
</evidence>
<feature type="transmembrane region" description="Helical" evidence="8">
    <location>
        <begin position="235"/>
        <end position="254"/>
    </location>
</feature>
<sequence>MAVVSASDTSTEMVKAPSRMSRFIRMLQRRAFATPADTAISVMVFGLLLYILWLAVDWALVRAVWSAQAVDQCKVDGAGACWSVIDARHRLILFGLYPFEEHWRSTAACISIIATVVLSCVPAFWSARRLIPLWIVGFAAYYLLMEGSLIGLPQVTTDQWGGLSLTLFLFSSVVLLGMPMGLGLALMRRSKMPVVRLTATLIIDFVRSLPLLTTLFTAAVILPILLPEWLQGDKIWRVILAFALFFACYQAEVFRGGFQAIPKGQWEAGKALGLSQWTVLFDIVLPQVFRHALPATINMVVLTFKETAIVIIIGFFEMLASAGAAFGTGEWAPYYLEVYAFVGLIYWVFIFSLGQYGEYLKNRMKVDRR</sequence>
<comment type="caution">
    <text evidence="10">The sequence shown here is derived from an EMBL/GenBank/DDBJ whole genome shotgun (WGS) entry which is preliminary data.</text>
</comment>
<dbReference type="PANTHER" id="PTHR30614">
    <property type="entry name" value="MEMBRANE COMPONENT OF AMINO ACID ABC TRANSPORTER"/>
    <property type="match status" value="1"/>
</dbReference>
<evidence type="ECO:0000313" key="10">
    <source>
        <dbReference type="EMBL" id="MDA4844389.1"/>
    </source>
</evidence>
<comment type="subcellular location">
    <subcellularLocation>
        <location evidence="1">Cell inner membrane</location>
        <topology evidence="1">Multi-pass membrane protein</topology>
    </subcellularLocation>
    <subcellularLocation>
        <location evidence="8">Cell membrane</location>
        <topology evidence="8">Multi-pass membrane protein</topology>
    </subcellularLocation>
</comment>
<evidence type="ECO:0000256" key="5">
    <source>
        <dbReference type="ARBA" id="ARBA00022692"/>
    </source>
</evidence>
<evidence type="ECO:0000256" key="2">
    <source>
        <dbReference type="ARBA" id="ARBA00010072"/>
    </source>
</evidence>
<protein>
    <submittedName>
        <fullName evidence="10">Amino acid ABC transporter permease</fullName>
    </submittedName>
</protein>
<dbReference type="CDD" id="cd06261">
    <property type="entry name" value="TM_PBP2"/>
    <property type="match status" value="1"/>
</dbReference>
<dbReference type="PANTHER" id="PTHR30614:SF41">
    <property type="entry name" value="INNER MEMBRANE AMINO-ACID ABC TRANSPORTER PERMEASE PROTEIN YHDY"/>
    <property type="match status" value="1"/>
</dbReference>
<dbReference type="Pfam" id="PF00528">
    <property type="entry name" value="BPD_transp_1"/>
    <property type="match status" value="1"/>
</dbReference>
<evidence type="ECO:0000313" key="11">
    <source>
        <dbReference type="Proteomes" id="UP001148313"/>
    </source>
</evidence>
<dbReference type="NCBIfam" id="TIGR01726">
    <property type="entry name" value="HEQRo_perm_3TM"/>
    <property type="match status" value="1"/>
</dbReference>
<evidence type="ECO:0000256" key="8">
    <source>
        <dbReference type="RuleBase" id="RU363032"/>
    </source>
</evidence>
<keyword evidence="7 8" id="KW-0472">Membrane</keyword>
<gene>
    <name evidence="10" type="ORF">OOZ53_03465</name>
</gene>
<name>A0ABT4VIG4_9HYPH</name>
<feature type="transmembrane region" description="Helical" evidence="8">
    <location>
        <begin position="131"/>
        <end position="152"/>
    </location>
</feature>
<evidence type="ECO:0000259" key="9">
    <source>
        <dbReference type="PROSITE" id="PS50928"/>
    </source>
</evidence>
<feature type="transmembrane region" description="Helical" evidence="8">
    <location>
        <begin position="338"/>
        <end position="359"/>
    </location>
</feature>
<dbReference type="InterPro" id="IPR043429">
    <property type="entry name" value="ArtM/GltK/GlnP/TcyL/YhdX-like"/>
</dbReference>
<feature type="domain" description="ABC transmembrane type-1" evidence="9">
    <location>
        <begin position="163"/>
        <end position="357"/>
    </location>
</feature>
<keyword evidence="3 8" id="KW-0813">Transport</keyword>
<dbReference type="InterPro" id="IPR000515">
    <property type="entry name" value="MetI-like"/>
</dbReference>
<feature type="transmembrane region" description="Helical" evidence="8">
    <location>
        <begin position="32"/>
        <end position="56"/>
    </location>
</feature>
<dbReference type="Gene3D" id="1.10.3720.10">
    <property type="entry name" value="MetI-like"/>
    <property type="match status" value="1"/>
</dbReference>
<evidence type="ECO:0000256" key="4">
    <source>
        <dbReference type="ARBA" id="ARBA00022475"/>
    </source>
</evidence>
<dbReference type="Proteomes" id="UP001148313">
    <property type="component" value="Unassembled WGS sequence"/>
</dbReference>
<dbReference type="InterPro" id="IPR010065">
    <property type="entry name" value="AA_ABC_transptr_permease_3TM"/>
</dbReference>
<dbReference type="EMBL" id="JAPJZH010000002">
    <property type="protein sequence ID" value="MDA4844389.1"/>
    <property type="molecule type" value="Genomic_DNA"/>
</dbReference>
<keyword evidence="5 8" id="KW-0812">Transmembrane</keyword>
<comment type="similarity">
    <text evidence="2">Belongs to the binding-protein-dependent transport system permease family. HisMQ subfamily.</text>
</comment>